<dbReference type="SMART" id="SM00829">
    <property type="entry name" value="PKS_ER"/>
    <property type="match status" value="1"/>
</dbReference>
<keyword evidence="4" id="KW-0560">Oxidoreductase</keyword>
<dbReference type="Pfam" id="PF08240">
    <property type="entry name" value="ADH_N"/>
    <property type="match status" value="1"/>
</dbReference>
<comment type="cofactor">
    <cofactor evidence="1 5">
        <name>Zn(2+)</name>
        <dbReference type="ChEBI" id="CHEBI:29105"/>
    </cofactor>
</comment>
<dbReference type="GO" id="GO:0008270">
    <property type="term" value="F:zinc ion binding"/>
    <property type="evidence" value="ECO:0007669"/>
    <property type="project" value="InterPro"/>
</dbReference>
<evidence type="ECO:0000313" key="8">
    <source>
        <dbReference type="EMBL" id="RXW32031.1"/>
    </source>
</evidence>
<keyword evidence="6" id="KW-0472">Membrane</keyword>
<dbReference type="EMBL" id="PPCV01000005">
    <property type="protein sequence ID" value="RXW32031.1"/>
    <property type="molecule type" value="Genomic_DNA"/>
</dbReference>
<dbReference type="PANTHER" id="PTHR43401">
    <property type="entry name" value="L-THREONINE 3-DEHYDROGENASE"/>
    <property type="match status" value="1"/>
</dbReference>
<dbReference type="Pfam" id="PF00107">
    <property type="entry name" value="ADH_zinc_N"/>
    <property type="match status" value="1"/>
</dbReference>
<feature type="transmembrane region" description="Helical" evidence="6">
    <location>
        <begin position="168"/>
        <end position="190"/>
    </location>
</feature>
<keyword evidence="2 5" id="KW-0479">Metal-binding</keyword>
<keyword evidence="9" id="KW-1185">Reference proteome</keyword>
<comment type="similarity">
    <text evidence="5">Belongs to the zinc-containing alcohol dehydrogenase family.</text>
</comment>
<dbReference type="InterPro" id="IPR013149">
    <property type="entry name" value="ADH-like_C"/>
</dbReference>
<dbReference type="InterPro" id="IPR020843">
    <property type="entry name" value="ER"/>
</dbReference>
<dbReference type="InterPro" id="IPR013154">
    <property type="entry name" value="ADH-like_N"/>
</dbReference>
<dbReference type="Gene3D" id="3.90.180.10">
    <property type="entry name" value="Medium-chain alcohol dehydrogenases, catalytic domain"/>
    <property type="match status" value="1"/>
</dbReference>
<evidence type="ECO:0000256" key="1">
    <source>
        <dbReference type="ARBA" id="ARBA00001947"/>
    </source>
</evidence>
<dbReference type="Proteomes" id="UP000290624">
    <property type="component" value="Unassembled WGS sequence"/>
</dbReference>
<feature type="domain" description="Enoyl reductase (ER)" evidence="7">
    <location>
        <begin position="10"/>
        <end position="336"/>
    </location>
</feature>
<keyword evidence="3 5" id="KW-0862">Zinc</keyword>
<evidence type="ECO:0000256" key="5">
    <source>
        <dbReference type="RuleBase" id="RU361277"/>
    </source>
</evidence>
<evidence type="ECO:0000256" key="2">
    <source>
        <dbReference type="ARBA" id="ARBA00022723"/>
    </source>
</evidence>
<dbReference type="InterPro" id="IPR036291">
    <property type="entry name" value="NAD(P)-bd_dom_sf"/>
</dbReference>
<keyword evidence="6" id="KW-0812">Transmembrane</keyword>
<reference evidence="8 9" key="1">
    <citation type="submission" date="2018-01" db="EMBL/GenBank/DDBJ databases">
        <title>Lactibacter flavus gen. nov., sp. nov., a novel bacterium of the family Propionibacteriaceae isolated from raw milk and dairy products.</title>
        <authorList>
            <person name="Wenning M."/>
            <person name="Breitenwieser F."/>
            <person name="Huptas C."/>
            <person name="von Neubeck M."/>
            <person name="Busse H.-J."/>
            <person name="Scherer S."/>
        </authorList>
    </citation>
    <scope>NUCLEOTIDE SEQUENCE [LARGE SCALE GENOMIC DNA]</scope>
    <source>
        <strain evidence="8 9">VG341</strain>
    </source>
</reference>
<organism evidence="8 9">
    <name type="scientific">Propioniciclava flava</name>
    <dbReference type="NCBI Taxonomy" id="2072026"/>
    <lineage>
        <taxon>Bacteria</taxon>
        <taxon>Bacillati</taxon>
        <taxon>Actinomycetota</taxon>
        <taxon>Actinomycetes</taxon>
        <taxon>Propionibacteriales</taxon>
        <taxon>Propionibacteriaceae</taxon>
        <taxon>Propioniciclava</taxon>
    </lineage>
</organism>
<dbReference type="InterPro" id="IPR050129">
    <property type="entry name" value="Zn_alcohol_dh"/>
</dbReference>
<accession>A0A4Q2EFI2</accession>
<sequence length="341" mass="34818">MKALQYTSFGGQVEVVDLPRPVPGPGEAVIAVAASGLCRSDWHAWAGHDDSVHVPQVPGHECAGLVAAVGPGVECWREGDRVTAPFVHGCGTCAWCRAGQAQVCPHQTQPGFTDPGTHAQFVTVRAADTNLVGLPDTVSFAAAASLGCRFATAHRALTQRAHLARGEWVVVVGAGGVGLSAVMIAAALGAQPVVVDRSADALALAGRLGAQVLVEAGPGALEEILQVTGGAHVALDAVGSADTAALAILSLRRQGRHVQVGLVTEDPPLPLSRVIGWELSILGSHGMAAVDYPALFALIDQGLDPALLVTRVVGRQEAARLMQEPSGALGPGIVVLDPGQG</sequence>
<evidence type="ECO:0000313" key="9">
    <source>
        <dbReference type="Proteomes" id="UP000290624"/>
    </source>
</evidence>
<evidence type="ECO:0000256" key="6">
    <source>
        <dbReference type="SAM" id="Phobius"/>
    </source>
</evidence>
<dbReference type="PROSITE" id="PS00059">
    <property type="entry name" value="ADH_ZINC"/>
    <property type="match status" value="1"/>
</dbReference>
<dbReference type="AlphaFoldDB" id="A0A4Q2EFI2"/>
<dbReference type="PANTHER" id="PTHR43401:SF5">
    <property type="entry name" value="ALCOHOL DEHYDROGENASE-RELATED"/>
    <property type="match status" value="1"/>
</dbReference>
<dbReference type="InterPro" id="IPR011032">
    <property type="entry name" value="GroES-like_sf"/>
</dbReference>
<gene>
    <name evidence="8" type="ORF">C1706_08265</name>
</gene>
<dbReference type="InterPro" id="IPR002328">
    <property type="entry name" value="ADH_Zn_CS"/>
</dbReference>
<dbReference type="SUPFAM" id="SSF50129">
    <property type="entry name" value="GroES-like"/>
    <property type="match status" value="1"/>
</dbReference>
<protein>
    <submittedName>
        <fullName evidence="8">Alcohol dehydrogenase</fullName>
    </submittedName>
</protein>
<dbReference type="GO" id="GO:0016491">
    <property type="term" value="F:oxidoreductase activity"/>
    <property type="evidence" value="ECO:0007669"/>
    <property type="project" value="UniProtKB-KW"/>
</dbReference>
<dbReference type="OrthoDB" id="5295340at2"/>
<dbReference type="RefSeq" id="WP_129458771.1">
    <property type="nucleotide sequence ID" value="NZ_PPCV01000005.1"/>
</dbReference>
<evidence type="ECO:0000256" key="4">
    <source>
        <dbReference type="ARBA" id="ARBA00023002"/>
    </source>
</evidence>
<comment type="caution">
    <text evidence="8">The sequence shown here is derived from an EMBL/GenBank/DDBJ whole genome shotgun (WGS) entry which is preliminary data.</text>
</comment>
<keyword evidence="6" id="KW-1133">Transmembrane helix</keyword>
<name>A0A4Q2EFI2_9ACTN</name>
<dbReference type="SUPFAM" id="SSF51735">
    <property type="entry name" value="NAD(P)-binding Rossmann-fold domains"/>
    <property type="match status" value="1"/>
</dbReference>
<evidence type="ECO:0000259" key="7">
    <source>
        <dbReference type="SMART" id="SM00829"/>
    </source>
</evidence>
<proteinExistence type="inferred from homology"/>
<evidence type="ECO:0000256" key="3">
    <source>
        <dbReference type="ARBA" id="ARBA00022833"/>
    </source>
</evidence>